<dbReference type="AlphaFoldDB" id="A0A183DLH1"/>
<dbReference type="WBParaSite" id="GPUH_0000957301-mRNA-1">
    <property type="protein sequence ID" value="GPUH_0000957301-mRNA-1"/>
    <property type="gene ID" value="GPUH_0000957301"/>
</dbReference>
<feature type="compositionally biased region" description="Acidic residues" evidence="1">
    <location>
        <begin position="48"/>
        <end position="58"/>
    </location>
</feature>
<dbReference type="Proteomes" id="UP000271098">
    <property type="component" value="Unassembled WGS sequence"/>
</dbReference>
<name>A0A183DLH1_9BILA</name>
<keyword evidence="2" id="KW-0732">Signal</keyword>
<sequence>MRILIFFWAVATCTACASTIGPPGIVPRLLTPDVPKAQPTIPGYGIGDDVDEDTEDSEAGGVQWECGTESLTKLISEATVDRDCPQLKSLLILS</sequence>
<evidence type="ECO:0000313" key="3">
    <source>
        <dbReference type="EMBL" id="VDK73901.1"/>
    </source>
</evidence>
<organism evidence="5">
    <name type="scientific">Gongylonema pulchrum</name>
    <dbReference type="NCBI Taxonomy" id="637853"/>
    <lineage>
        <taxon>Eukaryota</taxon>
        <taxon>Metazoa</taxon>
        <taxon>Ecdysozoa</taxon>
        <taxon>Nematoda</taxon>
        <taxon>Chromadorea</taxon>
        <taxon>Rhabditida</taxon>
        <taxon>Spirurina</taxon>
        <taxon>Spiruromorpha</taxon>
        <taxon>Spiruroidea</taxon>
        <taxon>Gongylonematidae</taxon>
        <taxon>Gongylonema</taxon>
    </lineage>
</organism>
<evidence type="ECO:0000256" key="1">
    <source>
        <dbReference type="SAM" id="MobiDB-lite"/>
    </source>
</evidence>
<evidence type="ECO:0000313" key="5">
    <source>
        <dbReference type="WBParaSite" id="GPUH_0000957301-mRNA-1"/>
    </source>
</evidence>
<feature type="region of interest" description="Disordered" evidence="1">
    <location>
        <begin position="40"/>
        <end position="60"/>
    </location>
</feature>
<keyword evidence="4" id="KW-1185">Reference proteome</keyword>
<evidence type="ECO:0000256" key="2">
    <source>
        <dbReference type="SAM" id="SignalP"/>
    </source>
</evidence>
<gene>
    <name evidence="3" type="ORF">GPUH_LOCUS9564</name>
</gene>
<feature type="chain" id="PRO_5043138777" evidence="2">
    <location>
        <begin position="20"/>
        <end position="94"/>
    </location>
</feature>
<reference evidence="5" key="1">
    <citation type="submission" date="2016-06" db="UniProtKB">
        <authorList>
            <consortium name="WormBaseParasite"/>
        </authorList>
    </citation>
    <scope>IDENTIFICATION</scope>
</reference>
<protein>
    <submittedName>
        <fullName evidence="5">Secreted protein</fullName>
    </submittedName>
</protein>
<dbReference type="EMBL" id="UYRT01031786">
    <property type="protein sequence ID" value="VDK73901.1"/>
    <property type="molecule type" value="Genomic_DNA"/>
</dbReference>
<evidence type="ECO:0000313" key="4">
    <source>
        <dbReference type="Proteomes" id="UP000271098"/>
    </source>
</evidence>
<accession>A0A183DLH1</accession>
<feature type="signal peptide" evidence="2">
    <location>
        <begin position="1"/>
        <end position="19"/>
    </location>
</feature>
<dbReference type="OrthoDB" id="5781547at2759"/>
<proteinExistence type="predicted"/>
<reference evidence="3 4" key="2">
    <citation type="submission" date="2018-11" db="EMBL/GenBank/DDBJ databases">
        <authorList>
            <consortium name="Pathogen Informatics"/>
        </authorList>
    </citation>
    <scope>NUCLEOTIDE SEQUENCE [LARGE SCALE GENOMIC DNA]</scope>
</reference>